<evidence type="ECO:0000313" key="4">
    <source>
        <dbReference type="Proteomes" id="UP000826651"/>
    </source>
</evidence>
<accession>A0ABS7S9U3</accession>
<reference evidence="3 4" key="1">
    <citation type="submission" date="2021-04" db="EMBL/GenBank/DDBJ databases">
        <title>Ruania sp. nov., isolated from sandy soil of mangrove forest.</title>
        <authorList>
            <person name="Ge X."/>
            <person name="Huang R."/>
            <person name="Liu W."/>
        </authorList>
    </citation>
    <scope>NUCLEOTIDE SEQUENCE [LARGE SCALE GENOMIC DNA]</scope>
    <source>
        <strain evidence="3 4">N2-46</strain>
    </source>
</reference>
<keyword evidence="1" id="KW-0472">Membrane</keyword>
<name>A0ABS7S9U3_9MICO</name>
<evidence type="ECO:0000259" key="2">
    <source>
        <dbReference type="Pfam" id="PF06889"/>
    </source>
</evidence>
<keyword evidence="1" id="KW-0812">Transmembrane</keyword>
<dbReference type="EMBL" id="JAGSHT010000012">
    <property type="protein sequence ID" value="MBZ2197116.1"/>
    <property type="molecule type" value="Genomic_DNA"/>
</dbReference>
<dbReference type="InterPro" id="IPR009677">
    <property type="entry name" value="DUF1266"/>
</dbReference>
<organism evidence="3 4">
    <name type="scientific">Occultella gossypii</name>
    <dbReference type="NCBI Taxonomy" id="2800820"/>
    <lineage>
        <taxon>Bacteria</taxon>
        <taxon>Bacillati</taxon>
        <taxon>Actinomycetota</taxon>
        <taxon>Actinomycetes</taxon>
        <taxon>Micrococcales</taxon>
        <taxon>Ruaniaceae</taxon>
        <taxon>Occultella</taxon>
    </lineage>
</organism>
<sequence length="329" mass="35763">MFDVDPAYIAGIVFVIAVILAGRLAMTRLFDRAHARAHRQRARKDVRKDVASHHQPRFMVGPHAVATHPAGWQLGASSWYALAAGEPLDTFGYTDPQHSRAILAEAWAVRTRLDLYVQLLSLLVSGHRADFDAERAAWLALPPAGQRALAAGLHRDAKHSGTAAETELRLRRVRKDVRGARTIDFTAWDLVRTIMLARAGVGAGYLSEAEAVDIGWIASAGLRASYRDWACLYDHFARGRWYWEGVDGAGEAASDEHARQFLAVLNGPGGPLSVVPWDAPLRTSSYGFIGELGGAGVLPNLPLAPAQPWQSGLWEAVRSAAMNGPVQGR</sequence>
<protein>
    <submittedName>
        <fullName evidence="3">DUF1266 domain-containing protein</fullName>
    </submittedName>
</protein>
<gene>
    <name evidence="3" type="ORF">KCQ71_13195</name>
</gene>
<proteinExistence type="predicted"/>
<keyword evidence="1" id="KW-1133">Transmembrane helix</keyword>
<comment type="caution">
    <text evidence="3">The sequence shown here is derived from an EMBL/GenBank/DDBJ whole genome shotgun (WGS) entry which is preliminary data.</text>
</comment>
<feature type="transmembrane region" description="Helical" evidence="1">
    <location>
        <begin position="6"/>
        <end position="26"/>
    </location>
</feature>
<keyword evidence="4" id="KW-1185">Reference proteome</keyword>
<feature type="domain" description="DUF1266" evidence="2">
    <location>
        <begin position="103"/>
        <end position="277"/>
    </location>
</feature>
<evidence type="ECO:0000256" key="1">
    <source>
        <dbReference type="SAM" id="Phobius"/>
    </source>
</evidence>
<dbReference type="Pfam" id="PF06889">
    <property type="entry name" value="DUF1266"/>
    <property type="match status" value="1"/>
</dbReference>
<evidence type="ECO:0000313" key="3">
    <source>
        <dbReference type="EMBL" id="MBZ2197116.1"/>
    </source>
</evidence>
<dbReference type="RefSeq" id="WP_223406582.1">
    <property type="nucleotide sequence ID" value="NZ_JAGSHT010000012.1"/>
</dbReference>
<dbReference type="Proteomes" id="UP000826651">
    <property type="component" value="Unassembled WGS sequence"/>
</dbReference>